<organism evidence="2 3">
    <name type="scientific">Cadophora malorum</name>
    <dbReference type="NCBI Taxonomy" id="108018"/>
    <lineage>
        <taxon>Eukaryota</taxon>
        <taxon>Fungi</taxon>
        <taxon>Dikarya</taxon>
        <taxon>Ascomycota</taxon>
        <taxon>Pezizomycotina</taxon>
        <taxon>Leotiomycetes</taxon>
        <taxon>Helotiales</taxon>
        <taxon>Ploettnerulaceae</taxon>
        <taxon>Cadophora</taxon>
    </lineage>
</organism>
<name>A0A8H7W466_9HELO</name>
<dbReference type="EMBL" id="JAFJYH010000451">
    <property type="protein sequence ID" value="KAG4411658.1"/>
    <property type="molecule type" value="Genomic_DNA"/>
</dbReference>
<evidence type="ECO:0000256" key="1">
    <source>
        <dbReference type="SAM" id="MobiDB-lite"/>
    </source>
</evidence>
<evidence type="ECO:0000313" key="2">
    <source>
        <dbReference type="EMBL" id="KAG4411658.1"/>
    </source>
</evidence>
<sequence>MCYLVVERCLYYKHSVDKCAAYGKQSHDVLERTVLVGYACERHSSYDQQPSLWSDIAVPDTASKHGGSDFFSSSKAPKGVKITSVAALSALQEAHLLEDDGKSTEAPDESAVDTASTQTTVEHDSRYEAKVDAVRSPTANLSDFRARLLHSNRYITSLQELEETVWSNSIISIYMRPISDKPKLDVRGYEIEDYIPYPDIPLNLQDVLPNRLSDDPFALDPTNTSDHEITAICEAAKDHLLSAHLTAIRLCRNVIVKTFLNLKLLQQANFCAGSFSAIIVDERRQMWLCFRQSRTQTSLHWFLSSNTFSVIVPL</sequence>
<protein>
    <submittedName>
        <fullName evidence="2">Uncharacterized protein</fullName>
    </submittedName>
</protein>
<dbReference type="AlphaFoldDB" id="A0A8H7W466"/>
<gene>
    <name evidence="2" type="ORF">IFR04_015206</name>
</gene>
<comment type="caution">
    <text evidence="2">The sequence shown here is derived from an EMBL/GenBank/DDBJ whole genome shotgun (WGS) entry which is preliminary data.</text>
</comment>
<dbReference type="Proteomes" id="UP000664132">
    <property type="component" value="Unassembled WGS sequence"/>
</dbReference>
<feature type="region of interest" description="Disordered" evidence="1">
    <location>
        <begin position="100"/>
        <end position="122"/>
    </location>
</feature>
<reference evidence="2" key="1">
    <citation type="submission" date="2021-02" db="EMBL/GenBank/DDBJ databases">
        <title>Genome sequence Cadophora malorum strain M34.</title>
        <authorList>
            <person name="Stefanovic E."/>
            <person name="Vu D."/>
            <person name="Scully C."/>
            <person name="Dijksterhuis J."/>
            <person name="Roader J."/>
            <person name="Houbraken J."/>
        </authorList>
    </citation>
    <scope>NUCLEOTIDE SEQUENCE</scope>
    <source>
        <strain evidence="2">M34</strain>
    </source>
</reference>
<accession>A0A8H7W466</accession>
<evidence type="ECO:0000313" key="3">
    <source>
        <dbReference type="Proteomes" id="UP000664132"/>
    </source>
</evidence>
<dbReference type="OrthoDB" id="5355526at2759"/>
<keyword evidence="3" id="KW-1185">Reference proteome</keyword>
<proteinExistence type="predicted"/>